<name>A0AA40DKB3_9PEZI</name>
<organism evidence="2 3">
    <name type="scientific">Lasiosphaeria miniovina</name>
    <dbReference type="NCBI Taxonomy" id="1954250"/>
    <lineage>
        <taxon>Eukaryota</taxon>
        <taxon>Fungi</taxon>
        <taxon>Dikarya</taxon>
        <taxon>Ascomycota</taxon>
        <taxon>Pezizomycotina</taxon>
        <taxon>Sordariomycetes</taxon>
        <taxon>Sordariomycetidae</taxon>
        <taxon>Sordariales</taxon>
        <taxon>Lasiosphaeriaceae</taxon>
        <taxon>Lasiosphaeria</taxon>
    </lineage>
</organism>
<gene>
    <name evidence="2" type="ORF">B0T26DRAFT_728165</name>
</gene>
<dbReference type="GeneID" id="85326156"/>
<feature type="region of interest" description="Disordered" evidence="1">
    <location>
        <begin position="125"/>
        <end position="161"/>
    </location>
</feature>
<comment type="caution">
    <text evidence="2">The sequence shown here is derived from an EMBL/GenBank/DDBJ whole genome shotgun (WGS) entry which is preliminary data.</text>
</comment>
<dbReference type="RefSeq" id="XP_060291913.1">
    <property type="nucleotide sequence ID" value="XM_060442886.1"/>
</dbReference>
<proteinExistence type="predicted"/>
<dbReference type="AlphaFoldDB" id="A0AA40DKB3"/>
<keyword evidence="3" id="KW-1185">Reference proteome</keyword>
<dbReference type="EMBL" id="JAUIRO010000007">
    <property type="protein sequence ID" value="KAK0706819.1"/>
    <property type="molecule type" value="Genomic_DNA"/>
</dbReference>
<reference evidence="2" key="1">
    <citation type="submission" date="2023-06" db="EMBL/GenBank/DDBJ databases">
        <title>Genome-scale phylogeny and comparative genomics of the fungal order Sordariales.</title>
        <authorList>
            <consortium name="Lawrence Berkeley National Laboratory"/>
            <person name="Hensen N."/>
            <person name="Bonometti L."/>
            <person name="Westerberg I."/>
            <person name="Brannstrom I.O."/>
            <person name="Guillou S."/>
            <person name="Cros-Aarteil S."/>
            <person name="Calhoun S."/>
            <person name="Haridas S."/>
            <person name="Kuo A."/>
            <person name="Mondo S."/>
            <person name="Pangilinan J."/>
            <person name="Riley R."/>
            <person name="LaButti K."/>
            <person name="Andreopoulos B."/>
            <person name="Lipzen A."/>
            <person name="Chen C."/>
            <person name="Yanf M."/>
            <person name="Daum C."/>
            <person name="Ng V."/>
            <person name="Clum A."/>
            <person name="Steindorff A."/>
            <person name="Ohm R."/>
            <person name="Martin F."/>
            <person name="Silar P."/>
            <person name="Natvig D."/>
            <person name="Lalanne C."/>
            <person name="Gautier V."/>
            <person name="Ament-velasquez S.L."/>
            <person name="Kruys A."/>
            <person name="Hutchinson M.I."/>
            <person name="Powell A.J."/>
            <person name="Barry K."/>
            <person name="Miller A.N."/>
            <person name="Grigoriev I.V."/>
            <person name="Debuchy R."/>
            <person name="Gladieux P."/>
            <person name="Thoren M.H."/>
            <person name="Johannesson H."/>
        </authorList>
    </citation>
    <scope>NUCLEOTIDE SEQUENCE</scope>
    <source>
        <strain evidence="2">SMH2392-1A</strain>
    </source>
</reference>
<evidence type="ECO:0000313" key="2">
    <source>
        <dbReference type="EMBL" id="KAK0706819.1"/>
    </source>
</evidence>
<sequence length="226" mass="25030">MELGGGTARWVFYQAEAGAEVERSRPAGVDIGGVLLVLYTQVYICLAYTCMYILHVHQAGDVWICVYVWDAREQPDNGLVRAKKRKRLNMAYRRMRALHACMYFFSAALPPRVLAGKSVCLTSGGPRPAAGGKDEDDEGRDDDRGFGLPPKKNKKRKETNDKMVLLQLPRSGIREWIDRWIGRAPRRGANSSTVSTRCVHDVTQASQVLRGKGGQTGCPTTFDGLG</sequence>
<dbReference type="Proteomes" id="UP001172101">
    <property type="component" value="Unassembled WGS sequence"/>
</dbReference>
<evidence type="ECO:0000256" key="1">
    <source>
        <dbReference type="SAM" id="MobiDB-lite"/>
    </source>
</evidence>
<accession>A0AA40DKB3</accession>
<evidence type="ECO:0000313" key="3">
    <source>
        <dbReference type="Proteomes" id="UP001172101"/>
    </source>
</evidence>
<protein>
    <submittedName>
        <fullName evidence="2">Uncharacterized protein</fullName>
    </submittedName>
</protein>